<dbReference type="HOGENOM" id="CLU_1219556_0_0_1"/>
<gene>
    <name evidence="2 3" type="ordered locus">CAGL0D01254g</name>
</gene>
<dbReference type="Proteomes" id="UP000002428">
    <property type="component" value="Chromosome D"/>
</dbReference>
<sequence length="227" mass="26260">MHQDSSTEERMFQFDEEMGDGLDAQLDLLFQQTARVEKIIEFNERDLAQQELDCTIPALDTKVKWYRKYVRIMLDKWLLIKVRCYSQGQKQEQKQKQEQEQEQEQEQGQHKSTQCTVTKTLSSLVLDVQGPMSNRHEFEAGSYSYEHAHPSSTDADAESIVTDESELQHTRATTSNYRALGQCQGQSQGQSQGPPNILHDRDKEAPRGRTRHRSRYTPVRHASCGNR</sequence>
<accession>Q6FWC5</accession>
<protein>
    <submittedName>
        <fullName evidence="3">Uncharacterized protein</fullName>
    </submittedName>
</protein>
<evidence type="ECO:0000313" key="2">
    <source>
        <dbReference type="CGD" id="CAL0128249"/>
    </source>
</evidence>
<dbReference type="VEuPathDB" id="FungiDB:CAGL0D01254g"/>
<reference evidence="3 4" key="1">
    <citation type="journal article" date="2004" name="Nature">
        <title>Genome evolution in yeasts.</title>
        <authorList>
            <consortium name="Genolevures"/>
            <person name="Dujon B."/>
            <person name="Sherman D."/>
            <person name="Fischer G."/>
            <person name="Durrens P."/>
            <person name="Casaregola S."/>
            <person name="Lafontaine I."/>
            <person name="de Montigny J."/>
            <person name="Marck C."/>
            <person name="Neuveglise C."/>
            <person name="Talla E."/>
            <person name="Goffard N."/>
            <person name="Frangeul L."/>
            <person name="Aigle M."/>
            <person name="Anthouard V."/>
            <person name="Babour A."/>
            <person name="Barbe V."/>
            <person name="Barnay S."/>
            <person name="Blanchin S."/>
            <person name="Beckerich J.M."/>
            <person name="Beyne E."/>
            <person name="Bleykasten C."/>
            <person name="Boisrame A."/>
            <person name="Boyer J."/>
            <person name="Cattolico L."/>
            <person name="Confanioleri F."/>
            <person name="de Daruvar A."/>
            <person name="Despons L."/>
            <person name="Fabre E."/>
            <person name="Fairhead C."/>
            <person name="Ferry-Dumazet H."/>
            <person name="Groppi A."/>
            <person name="Hantraye F."/>
            <person name="Hennequin C."/>
            <person name="Jauniaux N."/>
            <person name="Joyet P."/>
            <person name="Kachouri R."/>
            <person name="Kerrest A."/>
            <person name="Koszul R."/>
            <person name="Lemaire M."/>
            <person name="Lesur I."/>
            <person name="Ma L."/>
            <person name="Muller H."/>
            <person name="Nicaud J.M."/>
            <person name="Nikolski M."/>
            <person name="Oztas S."/>
            <person name="Ozier-Kalogeropoulos O."/>
            <person name="Pellenz S."/>
            <person name="Potier S."/>
            <person name="Richard G.F."/>
            <person name="Straub M.L."/>
            <person name="Suleau A."/>
            <person name="Swennene D."/>
            <person name="Tekaia F."/>
            <person name="Wesolowski-Louvel M."/>
            <person name="Westhof E."/>
            <person name="Wirth B."/>
            <person name="Zeniou-Meyer M."/>
            <person name="Zivanovic I."/>
            <person name="Bolotin-Fukuhara M."/>
            <person name="Thierry A."/>
            <person name="Bouchier C."/>
            <person name="Caudron B."/>
            <person name="Scarpelli C."/>
            <person name="Gaillardin C."/>
            <person name="Weissenbach J."/>
            <person name="Wincker P."/>
            <person name="Souciet J.L."/>
        </authorList>
    </citation>
    <scope>NUCLEOTIDE SEQUENCE [LARGE SCALE GENOMIC DNA]</scope>
    <source>
        <strain evidence="4">ATCC 2001 / BCRC 20586 / JCM 3761 / NBRC 0622 / NRRL Y-65 / CBS 138</strain>
    </source>
</reference>
<name>Q6FWC5_CANGA</name>
<dbReference type="EMBL" id="CR380950">
    <property type="protein sequence ID" value="CAG58380.1"/>
    <property type="molecule type" value="Genomic_DNA"/>
</dbReference>
<evidence type="ECO:0000313" key="4">
    <source>
        <dbReference type="Proteomes" id="UP000002428"/>
    </source>
</evidence>
<dbReference type="InParanoid" id="Q6FWC5"/>
<feature type="compositionally biased region" description="Low complexity" evidence="1">
    <location>
        <begin position="181"/>
        <end position="193"/>
    </location>
</feature>
<feature type="compositionally biased region" description="Basic and acidic residues" evidence="1">
    <location>
        <begin position="198"/>
        <end position="207"/>
    </location>
</feature>
<dbReference type="AlphaFoldDB" id="Q6FWC5"/>
<dbReference type="CGD" id="CAL0128249">
    <property type="gene designation" value="CAGL0D01254g"/>
</dbReference>
<dbReference type="RefSeq" id="XP_445469.1">
    <property type="nucleotide sequence ID" value="XM_445469.1"/>
</dbReference>
<feature type="region of interest" description="Disordered" evidence="1">
    <location>
        <begin position="179"/>
        <end position="227"/>
    </location>
</feature>
<feature type="region of interest" description="Disordered" evidence="1">
    <location>
        <begin position="95"/>
        <end position="114"/>
    </location>
</feature>
<keyword evidence="4" id="KW-1185">Reference proteome</keyword>
<evidence type="ECO:0000313" key="3">
    <source>
        <dbReference type="EMBL" id="CAG58380.1"/>
    </source>
</evidence>
<proteinExistence type="predicted"/>
<evidence type="ECO:0000256" key="1">
    <source>
        <dbReference type="SAM" id="MobiDB-lite"/>
    </source>
</evidence>
<dbReference type="KEGG" id="cgr:2887123"/>
<organism evidence="3 4">
    <name type="scientific">Candida glabrata (strain ATCC 2001 / BCRC 20586 / JCM 3761 / NBRC 0622 / NRRL Y-65 / CBS 138)</name>
    <name type="common">Yeast</name>
    <name type="synonym">Nakaseomyces glabratus</name>
    <dbReference type="NCBI Taxonomy" id="284593"/>
    <lineage>
        <taxon>Eukaryota</taxon>
        <taxon>Fungi</taxon>
        <taxon>Dikarya</taxon>
        <taxon>Ascomycota</taxon>
        <taxon>Saccharomycotina</taxon>
        <taxon>Saccharomycetes</taxon>
        <taxon>Saccharomycetales</taxon>
        <taxon>Saccharomycetaceae</taxon>
        <taxon>Nakaseomyces</taxon>
    </lineage>
</organism>